<evidence type="ECO:0000256" key="5">
    <source>
        <dbReference type="ARBA" id="ARBA00022839"/>
    </source>
</evidence>
<dbReference type="SUPFAM" id="SSF53098">
    <property type="entry name" value="Ribonuclease H-like"/>
    <property type="match status" value="1"/>
</dbReference>
<evidence type="ECO:0000259" key="12">
    <source>
        <dbReference type="Pfam" id="PF20499"/>
    </source>
</evidence>
<dbReference type="GO" id="GO:0008408">
    <property type="term" value="F:3'-5' exonuclease activity"/>
    <property type="evidence" value="ECO:0007669"/>
    <property type="project" value="InterPro"/>
</dbReference>
<evidence type="ECO:0000256" key="8">
    <source>
        <dbReference type="ARBA" id="ARBA00040531"/>
    </source>
</evidence>
<keyword evidence="4" id="KW-0378">Hydrolase</keyword>
<evidence type="ECO:0000256" key="6">
    <source>
        <dbReference type="ARBA" id="ARBA00022842"/>
    </source>
</evidence>
<evidence type="ECO:0000256" key="1">
    <source>
        <dbReference type="ARBA" id="ARBA00004123"/>
    </source>
</evidence>
<dbReference type="Pfam" id="PF20499">
    <property type="entry name" value="DUF6729"/>
    <property type="match status" value="1"/>
</dbReference>
<dbReference type="GO" id="GO:0005634">
    <property type="term" value="C:nucleus"/>
    <property type="evidence" value="ECO:0007669"/>
    <property type="project" value="UniProtKB-SubCell"/>
</dbReference>
<feature type="domain" description="3'-5' exonuclease" evidence="11">
    <location>
        <begin position="545"/>
        <end position="704"/>
    </location>
</feature>
<keyword evidence="14" id="KW-1185">Reference proteome</keyword>
<gene>
    <name evidence="13" type="ORF">BCR33DRAFT_738525</name>
</gene>
<dbReference type="PANTHER" id="PTHR13620">
    <property type="entry name" value="3-5 EXONUCLEASE"/>
    <property type="match status" value="1"/>
</dbReference>
<feature type="compositionally biased region" description="Acidic residues" evidence="10">
    <location>
        <begin position="123"/>
        <end position="144"/>
    </location>
</feature>
<accession>A0A1Y2C9V1</accession>
<evidence type="ECO:0000256" key="10">
    <source>
        <dbReference type="SAM" id="MobiDB-lite"/>
    </source>
</evidence>
<dbReference type="InterPro" id="IPR012337">
    <property type="entry name" value="RNaseH-like_sf"/>
</dbReference>
<comment type="subcellular location">
    <subcellularLocation>
        <location evidence="1">Nucleus</location>
    </subcellularLocation>
</comment>
<proteinExistence type="predicted"/>
<reference evidence="13 14" key="1">
    <citation type="submission" date="2016-07" db="EMBL/GenBank/DDBJ databases">
        <title>Pervasive Adenine N6-methylation of Active Genes in Fungi.</title>
        <authorList>
            <consortium name="DOE Joint Genome Institute"/>
            <person name="Mondo S.J."/>
            <person name="Dannebaum R.O."/>
            <person name="Kuo R.C."/>
            <person name="Labutti K."/>
            <person name="Haridas S."/>
            <person name="Kuo A."/>
            <person name="Salamov A."/>
            <person name="Ahrendt S.R."/>
            <person name="Lipzen A."/>
            <person name="Sullivan W."/>
            <person name="Andreopoulos W.B."/>
            <person name="Clum A."/>
            <person name="Lindquist E."/>
            <person name="Daum C."/>
            <person name="Ramamoorthy G.K."/>
            <person name="Gryganskyi A."/>
            <person name="Culley D."/>
            <person name="Magnuson J.K."/>
            <person name="James T.Y."/>
            <person name="O'Malley M.A."/>
            <person name="Stajich J.E."/>
            <person name="Spatafora J.W."/>
            <person name="Visel A."/>
            <person name="Grigoriev I.V."/>
        </authorList>
    </citation>
    <scope>NUCLEOTIDE SEQUENCE [LARGE SCALE GENOMIC DNA]</scope>
    <source>
        <strain evidence="13 14">JEL800</strain>
    </source>
</reference>
<evidence type="ECO:0000259" key="11">
    <source>
        <dbReference type="Pfam" id="PF01612"/>
    </source>
</evidence>
<name>A0A1Y2C9V1_9FUNG</name>
<dbReference type="EMBL" id="MCGO01000024">
    <property type="protein sequence ID" value="ORY43811.1"/>
    <property type="molecule type" value="Genomic_DNA"/>
</dbReference>
<organism evidence="13 14">
    <name type="scientific">Rhizoclosmatium globosum</name>
    <dbReference type="NCBI Taxonomy" id="329046"/>
    <lineage>
        <taxon>Eukaryota</taxon>
        <taxon>Fungi</taxon>
        <taxon>Fungi incertae sedis</taxon>
        <taxon>Chytridiomycota</taxon>
        <taxon>Chytridiomycota incertae sedis</taxon>
        <taxon>Chytridiomycetes</taxon>
        <taxon>Chytridiales</taxon>
        <taxon>Chytriomycetaceae</taxon>
        <taxon>Rhizoclosmatium</taxon>
    </lineage>
</organism>
<evidence type="ECO:0000256" key="7">
    <source>
        <dbReference type="ARBA" id="ARBA00023242"/>
    </source>
</evidence>
<keyword evidence="2" id="KW-0540">Nuclease</keyword>
<evidence type="ECO:0000313" key="14">
    <source>
        <dbReference type="Proteomes" id="UP000193642"/>
    </source>
</evidence>
<dbReference type="OrthoDB" id="1920326at2759"/>
<dbReference type="Proteomes" id="UP000193642">
    <property type="component" value="Unassembled WGS sequence"/>
</dbReference>
<comment type="caution">
    <text evidence="13">The sequence shown here is derived from an EMBL/GenBank/DDBJ whole genome shotgun (WGS) entry which is preliminary data.</text>
</comment>
<evidence type="ECO:0000256" key="4">
    <source>
        <dbReference type="ARBA" id="ARBA00022801"/>
    </source>
</evidence>
<dbReference type="STRING" id="329046.A0A1Y2C9V1"/>
<dbReference type="InterPro" id="IPR002562">
    <property type="entry name" value="3'-5'_exonuclease_dom"/>
</dbReference>
<feature type="compositionally biased region" description="Basic and acidic residues" evidence="10">
    <location>
        <begin position="155"/>
        <end position="166"/>
    </location>
</feature>
<dbReference type="InterPro" id="IPR051132">
    <property type="entry name" value="3-5_Exonuclease_domain"/>
</dbReference>
<dbReference type="PANTHER" id="PTHR13620:SF109">
    <property type="entry name" value="3'-5' EXONUCLEASE"/>
    <property type="match status" value="1"/>
</dbReference>
<keyword evidence="7" id="KW-0539">Nucleus</keyword>
<dbReference type="InterPro" id="IPR046616">
    <property type="entry name" value="DUF6729"/>
</dbReference>
<dbReference type="GO" id="GO:0003676">
    <property type="term" value="F:nucleic acid binding"/>
    <property type="evidence" value="ECO:0007669"/>
    <property type="project" value="InterPro"/>
</dbReference>
<dbReference type="InterPro" id="IPR036397">
    <property type="entry name" value="RNaseH_sf"/>
</dbReference>
<keyword evidence="6" id="KW-0460">Magnesium</keyword>
<feature type="compositionally biased region" description="Low complexity" evidence="10">
    <location>
        <begin position="40"/>
        <end position="53"/>
    </location>
</feature>
<sequence>MGGEGSGRKKKTLNNNSDKAGPSKVKGGLTQQTLAFGQRPRPTASAWTTAPATEKALAPLAQPASQVNQSYTTDSLSQPSDLRLNELSTLNSMADIHKSLSLNFQTGSETGIRVQQTTLHDLEDQETDSFIDEDEDGSGDEEGLDFYGTSDPNDNDQREREAPTKCEKDWPKLEKGTPLFQYVESVVAKLKQQMGKSGKVDCYEHRTFWIHPGESAFDRLKGNEPFSYYRDCLLDIFVWIPHLLVTVNCPWCGTEATNSGFAHNPTGRIISGFRNYVLVSYAYECKQCPKWGGKKKHFYGSSKACLDTLEAELAGCFTAILTKKGGIDREFADFFMPCFMSGMGPQKFAAAARETVAKRKDRKELNWIMAVNRRISGGRTVVDMLTGKTPSSLKAEVPEYPDYNSDFVPSGNYFRVSQQASKRLLRMHGTSIFPALLSFMNNHEEFVGFVLCPSKAQSHWRPLFQNVSDCILENGYKPVQVMYTDNPSQDKRICEEAFPSLRVGVVDREERELSKLPRFQMDENVTVEFYNDFGRIQTFASDIILAFNERAQNVPFYIHLDAEWNVNPGQAPGKIAVIQIGFELRIGILMVYKLQSLPSNLLSIMKSTEILKVGKQVGGDVAKILRDFGHSPTISGTLELGRYLKDRGLIENAGIGLQKMVAQILKKHLPKDDELRLSNWEQLLPNSPQFDYAANDINASQKLFTFASTYPRIGDPLSNPKAGDKVSLFSLDKRRRVAEGIFISQQNERALITITHVLVSSAHVSLNGRKFGSLTLPCDIEVDFGLLVARSPKEKNITTIQPQVIRALEPENRVFLEEDTTIDALEEDEISGTTVLDDVPLTGLLDLPPIPANDMDSESLAFGRVQFENIMSVEGETLYTRVLGDPFHLLKSVKVSKFHSLSYDFAIALANSVIIRLEEPKQALIKRLEELDLDFKQVLRSNRKEVLKCIPGVIPEASIVAKAWREVCETYGPRLDPKYGPLFSKSNWKEASLAYKQLLSGQYSDPPGIQLYRKCGQHPVWKVSMYHCSRGTVSNEGTAHKQALDTFSSYNLGPMAFTSAMQQLALRSTIKNGTKHRTGAVYSVAHYDLGLGNRLHGAYTTLGLKLPTRFENWINTDFYTVPNGRRIGILEIPHEDREKYKMDAASFKFSTNLNSRTFIAREQGLKHAALPVLTKEERELFKEMVLRQTRKDYELMAAEWNQNPLVDGKLVTYKLPEHLSAYHSILKDREREQESLFIAGEQRRQLAERLSTSTIAEAFVPLIASPKPMEEYIVTPEFGPLTYQYDDELIPVEDSTSDIVNELDPIGENDVDEILNAIVDANPNQSQPQLEQEGHSITATPSLKSRGAKFCFLTQLANGAELDEKGGVNLKAWETGFKATHLKARNENWEMEWSKNGEGRARRRLATEIWRIAFYYE</sequence>
<evidence type="ECO:0000313" key="13">
    <source>
        <dbReference type="EMBL" id="ORY43811.1"/>
    </source>
</evidence>
<protein>
    <recommendedName>
        <fullName evidence="8">3'-5' exonuclease</fullName>
    </recommendedName>
    <alternativeName>
        <fullName evidence="9">Werner Syndrome-like exonuclease</fullName>
    </alternativeName>
</protein>
<evidence type="ECO:0000256" key="3">
    <source>
        <dbReference type="ARBA" id="ARBA00022723"/>
    </source>
</evidence>
<dbReference type="GO" id="GO:0046872">
    <property type="term" value="F:metal ion binding"/>
    <property type="evidence" value="ECO:0007669"/>
    <property type="project" value="UniProtKB-KW"/>
</dbReference>
<dbReference type="Pfam" id="PF01612">
    <property type="entry name" value="DNA_pol_A_exo1"/>
    <property type="match status" value="1"/>
</dbReference>
<feature type="compositionally biased region" description="Polar residues" evidence="10">
    <location>
        <begin position="63"/>
        <end position="80"/>
    </location>
</feature>
<keyword evidence="5" id="KW-0269">Exonuclease</keyword>
<dbReference type="Gene3D" id="3.30.420.10">
    <property type="entry name" value="Ribonuclease H-like superfamily/Ribonuclease H"/>
    <property type="match status" value="1"/>
</dbReference>
<feature type="domain" description="DUF6729" evidence="12">
    <location>
        <begin position="194"/>
        <end position="373"/>
    </location>
</feature>
<evidence type="ECO:0000256" key="9">
    <source>
        <dbReference type="ARBA" id="ARBA00042761"/>
    </source>
</evidence>
<dbReference type="GO" id="GO:0006139">
    <property type="term" value="P:nucleobase-containing compound metabolic process"/>
    <property type="evidence" value="ECO:0007669"/>
    <property type="project" value="InterPro"/>
</dbReference>
<keyword evidence="3" id="KW-0479">Metal-binding</keyword>
<feature type="region of interest" description="Disordered" evidence="10">
    <location>
        <begin position="120"/>
        <end position="166"/>
    </location>
</feature>
<feature type="region of interest" description="Disordered" evidence="10">
    <location>
        <begin position="1"/>
        <end position="80"/>
    </location>
</feature>
<evidence type="ECO:0000256" key="2">
    <source>
        <dbReference type="ARBA" id="ARBA00022722"/>
    </source>
</evidence>